<keyword evidence="2" id="KW-1185">Reference proteome</keyword>
<protein>
    <submittedName>
        <fullName evidence="1">Uncharacterized protein</fullName>
    </submittedName>
</protein>
<dbReference type="Gramene" id="OMO78402">
    <property type="protein sequence ID" value="OMO78402"/>
    <property type="gene ID" value="CCACVL1_14424"/>
</dbReference>
<name>A0A1R3I723_COCAP</name>
<gene>
    <name evidence="1" type="ORF">CCACVL1_14424</name>
</gene>
<comment type="caution">
    <text evidence="1">The sequence shown here is derived from an EMBL/GenBank/DDBJ whole genome shotgun (WGS) entry which is preliminary data.</text>
</comment>
<dbReference type="EMBL" id="AWWV01010569">
    <property type="protein sequence ID" value="OMO78402.1"/>
    <property type="molecule type" value="Genomic_DNA"/>
</dbReference>
<accession>A0A1R3I723</accession>
<proteinExistence type="predicted"/>
<organism evidence="1 2">
    <name type="scientific">Corchorus capsularis</name>
    <name type="common">Jute</name>
    <dbReference type="NCBI Taxonomy" id="210143"/>
    <lineage>
        <taxon>Eukaryota</taxon>
        <taxon>Viridiplantae</taxon>
        <taxon>Streptophyta</taxon>
        <taxon>Embryophyta</taxon>
        <taxon>Tracheophyta</taxon>
        <taxon>Spermatophyta</taxon>
        <taxon>Magnoliopsida</taxon>
        <taxon>eudicotyledons</taxon>
        <taxon>Gunneridae</taxon>
        <taxon>Pentapetalae</taxon>
        <taxon>rosids</taxon>
        <taxon>malvids</taxon>
        <taxon>Malvales</taxon>
        <taxon>Malvaceae</taxon>
        <taxon>Grewioideae</taxon>
        <taxon>Apeibeae</taxon>
        <taxon>Corchorus</taxon>
    </lineage>
</organism>
<sequence length="41" mass="4596">MEATIDPLSLIPPTIAKVARMGQAVEEGAKNRHAPWRRREV</sequence>
<evidence type="ECO:0000313" key="1">
    <source>
        <dbReference type="EMBL" id="OMO78402.1"/>
    </source>
</evidence>
<evidence type="ECO:0000313" key="2">
    <source>
        <dbReference type="Proteomes" id="UP000188268"/>
    </source>
</evidence>
<reference evidence="1 2" key="1">
    <citation type="submission" date="2013-09" db="EMBL/GenBank/DDBJ databases">
        <title>Corchorus capsularis genome sequencing.</title>
        <authorList>
            <person name="Alam M."/>
            <person name="Haque M.S."/>
            <person name="Islam M.S."/>
            <person name="Emdad E.M."/>
            <person name="Islam M.M."/>
            <person name="Ahmed B."/>
            <person name="Halim A."/>
            <person name="Hossen Q.M.M."/>
            <person name="Hossain M.Z."/>
            <person name="Ahmed R."/>
            <person name="Khan M.M."/>
            <person name="Islam R."/>
            <person name="Rashid M.M."/>
            <person name="Khan S.A."/>
            <person name="Rahman M.S."/>
            <person name="Alam M."/>
        </authorList>
    </citation>
    <scope>NUCLEOTIDE SEQUENCE [LARGE SCALE GENOMIC DNA]</scope>
    <source>
        <strain evidence="2">cv. CVL-1</strain>
        <tissue evidence="1">Whole seedling</tissue>
    </source>
</reference>
<dbReference type="Proteomes" id="UP000188268">
    <property type="component" value="Unassembled WGS sequence"/>
</dbReference>
<dbReference type="AlphaFoldDB" id="A0A1R3I723"/>